<comment type="caution">
    <text evidence="1">The sequence shown here is derived from an EMBL/GenBank/DDBJ whole genome shotgun (WGS) entry which is preliminary data.</text>
</comment>
<evidence type="ECO:0000313" key="2">
    <source>
        <dbReference type="Proteomes" id="UP001159405"/>
    </source>
</evidence>
<dbReference type="EMBL" id="CALNXK010000068">
    <property type="protein sequence ID" value="CAH3142215.1"/>
    <property type="molecule type" value="Genomic_DNA"/>
</dbReference>
<gene>
    <name evidence="1" type="ORF">PLOB_00042214</name>
</gene>
<dbReference type="Gene3D" id="2.10.60.10">
    <property type="entry name" value="CD59"/>
    <property type="match status" value="1"/>
</dbReference>
<dbReference type="Proteomes" id="UP001159405">
    <property type="component" value="Unassembled WGS sequence"/>
</dbReference>
<protein>
    <submittedName>
        <fullName evidence="1">Uncharacterized protein</fullName>
    </submittedName>
</protein>
<proteinExistence type="predicted"/>
<sequence length="144" mass="16783">MKNTPAWYEHLSCSYCYQEDPRVCLKCYSCSPSKAIIEGKSFTPQQCEQNQTELACQAPYERCIKAHQKKKHQDGSVIEYEFRGCANKLTCDQFQRALEQAQLNGWDASIACCLTELCNSAFQQNMWKTWWMVGLSLWWTLMKI</sequence>
<organism evidence="1 2">
    <name type="scientific">Porites lobata</name>
    <dbReference type="NCBI Taxonomy" id="104759"/>
    <lineage>
        <taxon>Eukaryota</taxon>
        <taxon>Metazoa</taxon>
        <taxon>Cnidaria</taxon>
        <taxon>Anthozoa</taxon>
        <taxon>Hexacorallia</taxon>
        <taxon>Scleractinia</taxon>
        <taxon>Fungiina</taxon>
        <taxon>Poritidae</taxon>
        <taxon>Porites</taxon>
    </lineage>
</organism>
<name>A0ABN8PIA5_9CNID</name>
<accession>A0ABN8PIA5</accession>
<dbReference type="InterPro" id="IPR045860">
    <property type="entry name" value="Snake_toxin-like_sf"/>
</dbReference>
<keyword evidence="2" id="KW-1185">Reference proteome</keyword>
<evidence type="ECO:0000313" key="1">
    <source>
        <dbReference type="EMBL" id="CAH3142215.1"/>
    </source>
</evidence>
<reference evidence="1 2" key="1">
    <citation type="submission" date="2022-05" db="EMBL/GenBank/DDBJ databases">
        <authorList>
            <consortium name="Genoscope - CEA"/>
            <person name="William W."/>
        </authorList>
    </citation>
    <scope>NUCLEOTIDE SEQUENCE [LARGE SCALE GENOMIC DNA]</scope>
</reference>